<sequence length="1769" mass="178493">MKQLLLPLCWGVLLLTLPLASQAQTPGVGIGTTAPDASAALDIVSSNKGALLPRVASVSAVTSPATGLLVFQTGAPAGFYYNAGTAAVPNWQQIATAAGAAITANNGLTKTGSNVQLGGALTQTTTITQGGNNLNITGGNVGIGGSLGVGTLAPTLGLDVANGTLGVRNGAAWDHQYLFHDGSTSFYRAGGAEGGLSLQVGASAIGTYGDASQNYRDVMRLMPSGNVGIGTSAPTAVLDVNGTTRLRGLTTAGIVTTDALGNLTSGTAASLDATTASNGLTEVGNDVRLGGALTQATTLAAGNNSFSITQGTPAGAPAVDQNNLTVVESGFNNGNHFQTFTAGVTGNLTQLELRLGFSSGFTPGFTLNIRSGAGTGGAILYTANLNFTSVGSQQNYAYPITGVALTAGQVYTIQILDTSTQTFWSFNNADSYPAGGSDVSATQDRLFRTTMQAGGTGTVLTAVTGQVGVNTAAPTATLHVGGATSTVRLEGLSGTGTRLVTADSQGNLSSSTASTLDATTASNGLSLVGNDVRLGGTLTQATTINQANFNLGFTGTGNVGIGTTTPGQKLDVAGVIQSSNTVVVDFAQTNTGTAASALHFGSAGSGEAIGSKRSAGGNQFGLDFYTGNASRMNIGLNGNVGVGVGTAIPANRLQVVSADNNIPTNIADFQALNLTQGIGVWWGGLRKTGTNVNSEFAIDSKGTGNVVLNANGGTGNVGIGTATPGTKLDVNGVTRATAFTFPDPFNGGDPAGVITSRAVPVGQGAPGNPGAEIAETIIFQGNDGTACCGPDRITLRAPLIRLQTFNNGAGSIDDNAASIDRFTIDPNGTINVAGMVGVGTRVVTADAAGNLSTGTAASLDATTASNGLSLVGNDVRLGGTLTQATTINQANFNLGFTGTGNVGIGTTTPGQKLSVNGNVFIPSINDYLMRDTNHGIGWYGDIKPWNGINVDGPVVYGFSGGLLGTNQGGTRTTALTWNASGRVGIGTTSPQNLLDLGNSLGSSPSDVAAKKLSLYNNASGSDFYGFGISAGQMHLYTNALANGAPRMSFSNNGNVGIGTTAPTAVLDVNGSTRLRGLTGTGSRVVVADDNGNLSAGQAFPDGTNFIQNQNALDQAANFRINGSGVAGGSLTAGGNLVVDNAQLNTGTFNNTLRFGSIGSGETIGSKRNAGGNQFGLDFYTSSINRMSISSVGNVGFGTSAPAAALHLYGGSSGGFTPTNGYGAIMFGNGGVTRASSIQTLDDGNFGGGLFFNVHASTGGDNWPTGTSTAMTLRPNGFVGVGTITPVTQLANTNLNIVGTDGNGISTQSLNWVSNAGGFAGAIGNFAPAGANNGLAVKVSGTTGLALDVSQGAAVSGVGTSLFAVRGTGNVGIGTNAPNSRLSLSPSTTEAKITLWDGGSTVNHYGFGISNSQMNYHVDAGGASHVFYSGGKNGNGTELMRVVGNGRVGIGTNAPATILDVRTTDGSARITVGTTGATGGGIVFGNASHGIQRGYPTLNSNNNVGFYTTAGNLYLATSGTSTTEFELAAGTVTLGNDLRTQNANNRFRRANTPQVFTDLFDPSSSPLGVHVSNNEAEEGGFWANGNYAAIYSPGDNDLVKFLDEDGFDNAGTVYDGTALRARIDGNGQYFQVSDANAKSNIKPITDGLRKLTSLSGYTYSFNLLPKEVEKGQKPMQAAGVLAQEVERVLPEAVSQENGHYMVNYAALAPLFIQAIKEQQVQIEALKAQNAALQAKAAQADADHADLQTMKAQLARLLGETAPAPAAQARK</sequence>
<proteinExistence type="predicted"/>
<accession>A0ABP8I967</accession>
<dbReference type="Pfam" id="PF13884">
    <property type="entry name" value="Peptidase_S74"/>
    <property type="match status" value="1"/>
</dbReference>
<gene>
    <name evidence="4" type="ORF">GCM10023185_15090</name>
</gene>
<comment type="caution">
    <text evidence="4">The sequence shown here is derived from an EMBL/GenBank/DDBJ whole genome shotgun (WGS) entry which is preliminary data.</text>
</comment>
<feature type="coiled-coil region" evidence="1">
    <location>
        <begin position="1714"/>
        <end position="1741"/>
    </location>
</feature>
<name>A0ABP8I967_9BACT</name>
<evidence type="ECO:0000259" key="3">
    <source>
        <dbReference type="PROSITE" id="PS51688"/>
    </source>
</evidence>
<evidence type="ECO:0000256" key="2">
    <source>
        <dbReference type="SAM" id="SignalP"/>
    </source>
</evidence>
<evidence type="ECO:0000313" key="5">
    <source>
        <dbReference type="Proteomes" id="UP001501153"/>
    </source>
</evidence>
<reference evidence="5" key="1">
    <citation type="journal article" date="2019" name="Int. J. Syst. Evol. Microbiol.">
        <title>The Global Catalogue of Microorganisms (GCM) 10K type strain sequencing project: providing services to taxonomists for standard genome sequencing and annotation.</title>
        <authorList>
            <consortium name="The Broad Institute Genomics Platform"/>
            <consortium name="The Broad Institute Genome Sequencing Center for Infectious Disease"/>
            <person name="Wu L."/>
            <person name="Ma J."/>
        </authorList>
    </citation>
    <scope>NUCLEOTIDE SEQUENCE [LARGE SCALE GENOMIC DNA]</scope>
    <source>
        <strain evidence="5">JCM 17923</strain>
    </source>
</reference>
<dbReference type="RefSeq" id="WP_345235393.1">
    <property type="nucleotide sequence ID" value="NZ_BAABGZ010000015.1"/>
</dbReference>
<dbReference type="PROSITE" id="PS51688">
    <property type="entry name" value="ICA"/>
    <property type="match status" value="1"/>
</dbReference>
<evidence type="ECO:0000313" key="4">
    <source>
        <dbReference type="EMBL" id="GAA4353967.1"/>
    </source>
</evidence>
<protein>
    <recommendedName>
        <fullName evidence="3">Peptidase S74 domain-containing protein</fullName>
    </recommendedName>
</protein>
<feature type="signal peptide" evidence="2">
    <location>
        <begin position="1"/>
        <end position="23"/>
    </location>
</feature>
<feature type="chain" id="PRO_5046218009" description="Peptidase S74 domain-containing protein" evidence="2">
    <location>
        <begin position="24"/>
        <end position="1769"/>
    </location>
</feature>
<keyword evidence="2" id="KW-0732">Signal</keyword>
<dbReference type="InterPro" id="IPR030392">
    <property type="entry name" value="S74_ICA"/>
</dbReference>
<feature type="domain" description="Peptidase S74" evidence="3">
    <location>
        <begin position="1632"/>
        <end position="1728"/>
    </location>
</feature>
<dbReference type="Proteomes" id="UP001501153">
    <property type="component" value="Unassembled WGS sequence"/>
</dbReference>
<keyword evidence="5" id="KW-1185">Reference proteome</keyword>
<dbReference type="EMBL" id="BAABGZ010000015">
    <property type="protein sequence ID" value="GAA4353967.1"/>
    <property type="molecule type" value="Genomic_DNA"/>
</dbReference>
<keyword evidence="1" id="KW-0175">Coiled coil</keyword>
<organism evidence="4 5">
    <name type="scientific">Hymenobacter saemangeumensis</name>
    <dbReference type="NCBI Taxonomy" id="1084522"/>
    <lineage>
        <taxon>Bacteria</taxon>
        <taxon>Pseudomonadati</taxon>
        <taxon>Bacteroidota</taxon>
        <taxon>Cytophagia</taxon>
        <taxon>Cytophagales</taxon>
        <taxon>Hymenobacteraceae</taxon>
        <taxon>Hymenobacter</taxon>
    </lineage>
</organism>
<evidence type="ECO:0000256" key="1">
    <source>
        <dbReference type="SAM" id="Coils"/>
    </source>
</evidence>